<organism evidence="11 12">
    <name type="scientific">Loxostege sticticalis</name>
    <name type="common">Beet webworm moth</name>
    <dbReference type="NCBI Taxonomy" id="481309"/>
    <lineage>
        <taxon>Eukaryota</taxon>
        <taxon>Metazoa</taxon>
        <taxon>Ecdysozoa</taxon>
        <taxon>Arthropoda</taxon>
        <taxon>Hexapoda</taxon>
        <taxon>Insecta</taxon>
        <taxon>Pterygota</taxon>
        <taxon>Neoptera</taxon>
        <taxon>Endopterygota</taxon>
        <taxon>Lepidoptera</taxon>
        <taxon>Glossata</taxon>
        <taxon>Ditrysia</taxon>
        <taxon>Pyraloidea</taxon>
        <taxon>Crambidae</taxon>
        <taxon>Pyraustinae</taxon>
        <taxon>Loxostege</taxon>
    </lineage>
</organism>
<evidence type="ECO:0000313" key="12">
    <source>
        <dbReference type="Proteomes" id="UP001549921"/>
    </source>
</evidence>
<dbReference type="InterPro" id="IPR001214">
    <property type="entry name" value="SET_dom"/>
</dbReference>
<keyword evidence="5" id="KW-0862">Zinc</keyword>
<evidence type="ECO:0000313" key="11">
    <source>
        <dbReference type="EMBL" id="KAL0809238.1"/>
    </source>
</evidence>
<dbReference type="InterPro" id="IPR050331">
    <property type="entry name" value="Zinc_finger"/>
</dbReference>
<protein>
    <recommendedName>
        <fullName evidence="10">SET domain-containing protein</fullName>
    </recommendedName>
</protein>
<dbReference type="Pfam" id="PF21549">
    <property type="entry name" value="PRDM2_PR"/>
    <property type="match status" value="1"/>
</dbReference>
<evidence type="ECO:0000256" key="8">
    <source>
        <dbReference type="ARBA" id="ARBA00023163"/>
    </source>
</evidence>
<dbReference type="GO" id="GO:0005634">
    <property type="term" value="C:nucleus"/>
    <property type="evidence" value="ECO:0007669"/>
    <property type="project" value="UniProtKB-SubCell"/>
</dbReference>
<dbReference type="PANTHER" id="PTHR16515">
    <property type="entry name" value="PR DOMAIN ZINC FINGER PROTEIN"/>
    <property type="match status" value="1"/>
</dbReference>
<dbReference type="Gene3D" id="2.170.270.10">
    <property type="entry name" value="SET domain"/>
    <property type="match status" value="1"/>
</dbReference>
<evidence type="ECO:0000259" key="10">
    <source>
        <dbReference type="PROSITE" id="PS50280"/>
    </source>
</evidence>
<evidence type="ECO:0000256" key="1">
    <source>
        <dbReference type="ARBA" id="ARBA00004123"/>
    </source>
</evidence>
<keyword evidence="2" id="KW-0479">Metal-binding</keyword>
<keyword evidence="3" id="KW-0677">Repeat</keyword>
<dbReference type="Proteomes" id="UP001549921">
    <property type="component" value="Unassembled WGS sequence"/>
</dbReference>
<comment type="caution">
    <text evidence="11">The sequence shown here is derived from an EMBL/GenBank/DDBJ whole genome shotgun (WGS) entry which is preliminary data.</text>
</comment>
<gene>
    <name evidence="11" type="ORF">ABMA28_011457</name>
</gene>
<dbReference type="GO" id="GO:0008757">
    <property type="term" value="F:S-adenosylmethionine-dependent methyltransferase activity"/>
    <property type="evidence" value="ECO:0007669"/>
    <property type="project" value="UniProtKB-ARBA"/>
</dbReference>
<comment type="subcellular location">
    <subcellularLocation>
        <location evidence="1">Nucleus</location>
    </subcellularLocation>
</comment>
<evidence type="ECO:0000256" key="6">
    <source>
        <dbReference type="ARBA" id="ARBA00023015"/>
    </source>
</evidence>
<evidence type="ECO:0000256" key="9">
    <source>
        <dbReference type="ARBA" id="ARBA00023242"/>
    </source>
</evidence>
<evidence type="ECO:0000256" key="7">
    <source>
        <dbReference type="ARBA" id="ARBA00023125"/>
    </source>
</evidence>
<dbReference type="InterPro" id="IPR046341">
    <property type="entry name" value="SET_dom_sf"/>
</dbReference>
<dbReference type="SUPFAM" id="SSF82199">
    <property type="entry name" value="SET domain"/>
    <property type="match status" value="1"/>
</dbReference>
<keyword evidence="9" id="KW-0539">Nucleus</keyword>
<dbReference type="AlphaFoldDB" id="A0ABD0S591"/>
<dbReference type="GO" id="GO:0003677">
    <property type="term" value="F:DNA binding"/>
    <property type="evidence" value="ECO:0007669"/>
    <property type="project" value="UniProtKB-KW"/>
</dbReference>
<accession>A0ABD0S591</accession>
<proteinExistence type="predicted"/>
<dbReference type="GO" id="GO:0008270">
    <property type="term" value="F:zinc ion binding"/>
    <property type="evidence" value="ECO:0007669"/>
    <property type="project" value="UniProtKB-KW"/>
</dbReference>
<keyword evidence="6" id="KW-0805">Transcription regulation</keyword>
<dbReference type="GO" id="GO:0008276">
    <property type="term" value="F:protein methyltransferase activity"/>
    <property type="evidence" value="ECO:0007669"/>
    <property type="project" value="UniProtKB-ARBA"/>
</dbReference>
<keyword evidence="4" id="KW-0863">Zinc-finger</keyword>
<keyword evidence="8" id="KW-0804">Transcription</keyword>
<dbReference type="PANTHER" id="PTHR16515:SF49">
    <property type="entry name" value="GASTRULA ZINC FINGER PROTEIN XLCGF49.1-LIKE-RELATED"/>
    <property type="match status" value="1"/>
</dbReference>
<reference evidence="11 12" key="1">
    <citation type="submission" date="2024-06" db="EMBL/GenBank/DDBJ databases">
        <title>A chromosome-level genome assembly of beet webworm, Loxostege sticticalis.</title>
        <authorList>
            <person name="Zhang Y."/>
        </authorList>
    </citation>
    <scope>NUCLEOTIDE SEQUENCE [LARGE SCALE GENOMIC DNA]</scope>
    <source>
        <strain evidence="11">AQ028</strain>
        <tissue evidence="11">Male pupae</tissue>
    </source>
</reference>
<dbReference type="EMBL" id="JBEDNZ010000029">
    <property type="protein sequence ID" value="KAL0809238.1"/>
    <property type="molecule type" value="Genomic_DNA"/>
</dbReference>
<dbReference type="GO" id="GO:0008170">
    <property type="term" value="F:N-methyltransferase activity"/>
    <property type="evidence" value="ECO:0007669"/>
    <property type="project" value="UniProtKB-ARBA"/>
</dbReference>
<evidence type="ECO:0000256" key="3">
    <source>
        <dbReference type="ARBA" id="ARBA00022737"/>
    </source>
</evidence>
<evidence type="ECO:0000256" key="2">
    <source>
        <dbReference type="ARBA" id="ARBA00022723"/>
    </source>
</evidence>
<name>A0ABD0S591_LOXSC</name>
<evidence type="ECO:0000256" key="5">
    <source>
        <dbReference type="ARBA" id="ARBA00022833"/>
    </source>
</evidence>
<feature type="domain" description="SET" evidence="10">
    <location>
        <begin position="73"/>
        <end position="184"/>
    </location>
</feature>
<dbReference type="SMART" id="SM00317">
    <property type="entry name" value="SET"/>
    <property type="match status" value="1"/>
</dbReference>
<sequence>MSEMKLRTKIPINYYEPEEPSFDKYIYCDHCRDFVYEYCSLHGPLLVIPDDEVPPRTDYSPFVPHAALTVPSEFLHIAPSIIPGAGLGVFATVTLPSGVRFGPFCGRRTKHITSQYCWKIQDSNMRFNYAIDASDANSSNWMRYVNCARHWHEQNLVAYQYRGQIYYRTIKLIPRFTELMVFYGSECAMTLNIDMRNYNSDDFCQKIAYRKSNEGKLFLAIIKSDFWLQFSYSSKSVQL</sequence>
<keyword evidence="7" id="KW-0238">DNA-binding</keyword>
<evidence type="ECO:0000256" key="4">
    <source>
        <dbReference type="ARBA" id="ARBA00022771"/>
    </source>
</evidence>
<dbReference type="PROSITE" id="PS50280">
    <property type="entry name" value="SET"/>
    <property type="match status" value="1"/>
</dbReference>